<evidence type="ECO:0000313" key="3">
    <source>
        <dbReference type="Proteomes" id="UP000059680"/>
    </source>
</evidence>
<dbReference type="EMBL" id="AP014957">
    <property type="protein sequence ID" value="BAS73120.1"/>
    <property type="molecule type" value="Genomic_DNA"/>
</dbReference>
<keyword evidence="3" id="KW-1185">Reference proteome</keyword>
<reference evidence="3" key="1">
    <citation type="journal article" date="2005" name="Nature">
        <title>The map-based sequence of the rice genome.</title>
        <authorList>
            <consortium name="International rice genome sequencing project (IRGSP)"/>
            <person name="Matsumoto T."/>
            <person name="Wu J."/>
            <person name="Kanamori H."/>
            <person name="Katayose Y."/>
            <person name="Fujisawa M."/>
            <person name="Namiki N."/>
            <person name="Mizuno H."/>
            <person name="Yamamoto K."/>
            <person name="Antonio B.A."/>
            <person name="Baba T."/>
            <person name="Sakata K."/>
            <person name="Nagamura Y."/>
            <person name="Aoki H."/>
            <person name="Arikawa K."/>
            <person name="Arita K."/>
            <person name="Bito T."/>
            <person name="Chiden Y."/>
            <person name="Fujitsuka N."/>
            <person name="Fukunaka R."/>
            <person name="Hamada M."/>
            <person name="Harada C."/>
            <person name="Hayashi A."/>
            <person name="Hijishita S."/>
            <person name="Honda M."/>
            <person name="Hosokawa S."/>
            <person name="Ichikawa Y."/>
            <person name="Idonuma A."/>
            <person name="Iijima M."/>
            <person name="Ikeda M."/>
            <person name="Ikeno M."/>
            <person name="Ito K."/>
            <person name="Ito S."/>
            <person name="Ito T."/>
            <person name="Ito Y."/>
            <person name="Ito Y."/>
            <person name="Iwabuchi A."/>
            <person name="Kamiya K."/>
            <person name="Karasawa W."/>
            <person name="Kurita K."/>
            <person name="Katagiri S."/>
            <person name="Kikuta A."/>
            <person name="Kobayashi H."/>
            <person name="Kobayashi N."/>
            <person name="Machita K."/>
            <person name="Maehara T."/>
            <person name="Masukawa M."/>
            <person name="Mizubayashi T."/>
            <person name="Mukai Y."/>
            <person name="Nagasaki H."/>
            <person name="Nagata Y."/>
            <person name="Naito S."/>
            <person name="Nakashima M."/>
            <person name="Nakama Y."/>
            <person name="Nakamichi Y."/>
            <person name="Nakamura M."/>
            <person name="Meguro A."/>
            <person name="Negishi M."/>
            <person name="Ohta I."/>
            <person name="Ohta T."/>
            <person name="Okamoto M."/>
            <person name="Ono N."/>
            <person name="Saji S."/>
            <person name="Sakaguchi M."/>
            <person name="Sakai K."/>
            <person name="Shibata M."/>
            <person name="Shimokawa T."/>
            <person name="Song J."/>
            <person name="Takazaki Y."/>
            <person name="Terasawa K."/>
            <person name="Tsugane M."/>
            <person name="Tsuji K."/>
            <person name="Ueda S."/>
            <person name="Waki K."/>
            <person name="Yamagata H."/>
            <person name="Yamamoto M."/>
            <person name="Yamamoto S."/>
            <person name="Yamane H."/>
            <person name="Yoshiki S."/>
            <person name="Yoshihara R."/>
            <person name="Yukawa K."/>
            <person name="Zhong H."/>
            <person name="Yano M."/>
            <person name="Yuan Q."/>
            <person name="Ouyang S."/>
            <person name="Liu J."/>
            <person name="Jones K.M."/>
            <person name="Gansberger K."/>
            <person name="Moffat K."/>
            <person name="Hill J."/>
            <person name="Bera J."/>
            <person name="Fadrosh D."/>
            <person name="Jin S."/>
            <person name="Johri S."/>
            <person name="Kim M."/>
            <person name="Overton L."/>
            <person name="Reardon M."/>
            <person name="Tsitrin T."/>
            <person name="Vuong H."/>
            <person name="Weaver B."/>
            <person name="Ciecko A."/>
            <person name="Tallon L."/>
            <person name="Jackson J."/>
            <person name="Pai G."/>
            <person name="Aken S.V."/>
            <person name="Utterback T."/>
            <person name="Reidmuller S."/>
            <person name="Feldblyum T."/>
            <person name="Hsiao J."/>
            <person name="Zismann V."/>
            <person name="Iobst S."/>
            <person name="de Vazeille A.R."/>
            <person name="Buell C.R."/>
            <person name="Ying K."/>
            <person name="Li Y."/>
            <person name="Lu T."/>
            <person name="Huang Y."/>
            <person name="Zhao Q."/>
            <person name="Feng Q."/>
            <person name="Zhang L."/>
            <person name="Zhu J."/>
            <person name="Weng Q."/>
            <person name="Mu J."/>
            <person name="Lu Y."/>
            <person name="Fan D."/>
            <person name="Liu Y."/>
            <person name="Guan J."/>
            <person name="Zhang Y."/>
            <person name="Yu S."/>
            <person name="Liu X."/>
            <person name="Zhang Y."/>
            <person name="Hong G."/>
            <person name="Han B."/>
            <person name="Choisne N."/>
            <person name="Demange N."/>
            <person name="Orjeda G."/>
            <person name="Samain S."/>
            <person name="Cattolico L."/>
            <person name="Pelletier E."/>
            <person name="Couloux A."/>
            <person name="Segurens B."/>
            <person name="Wincker P."/>
            <person name="D'Hont A."/>
            <person name="Scarpelli C."/>
            <person name="Weissenbach J."/>
            <person name="Salanoubat M."/>
            <person name="Quetier F."/>
            <person name="Yu Y."/>
            <person name="Kim H.R."/>
            <person name="Rambo T."/>
            <person name="Currie J."/>
            <person name="Collura K."/>
            <person name="Luo M."/>
            <person name="Yang T."/>
            <person name="Ammiraju J.S.S."/>
            <person name="Engler F."/>
            <person name="Soderlund C."/>
            <person name="Wing R.A."/>
            <person name="Palmer L.E."/>
            <person name="de la Bastide M."/>
            <person name="Spiegel L."/>
            <person name="Nascimento L."/>
            <person name="Zutavern T."/>
            <person name="O'Shaughnessy A."/>
            <person name="Dike S."/>
            <person name="Dedhia N."/>
            <person name="Preston R."/>
            <person name="Balija V."/>
            <person name="McCombie W.R."/>
            <person name="Chow T."/>
            <person name="Chen H."/>
            <person name="Chung M."/>
            <person name="Chen C."/>
            <person name="Shaw J."/>
            <person name="Wu H."/>
            <person name="Hsiao K."/>
            <person name="Chao Y."/>
            <person name="Chu M."/>
            <person name="Cheng C."/>
            <person name="Hour A."/>
            <person name="Lee P."/>
            <person name="Lin S."/>
            <person name="Lin Y."/>
            <person name="Liou J."/>
            <person name="Liu S."/>
            <person name="Hsing Y."/>
            <person name="Raghuvanshi S."/>
            <person name="Mohanty A."/>
            <person name="Bharti A.K."/>
            <person name="Gaur A."/>
            <person name="Gupta V."/>
            <person name="Kumar D."/>
            <person name="Ravi V."/>
            <person name="Vij S."/>
            <person name="Kapur A."/>
            <person name="Khurana P."/>
            <person name="Khurana P."/>
            <person name="Khurana J.P."/>
            <person name="Tyagi A.K."/>
            <person name="Gaikwad K."/>
            <person name="Singh A."/>
            <person name="Dalal V."/>
            <person name="Srivastava S."/>
            <person name="Dixit A."/>
            <person name="Pal A.K."/>
            <person name="Ghazi I.A."/>
            <person name="Yadav M."/>
            <person name="Pandit A."/>
            <person name="Bhargava A."/>
            <person name="Sureshbabu K."/>
            <person name="Batra K."/>
            <person name="Sharma T.R."/>
            <person name="Mohapatra T."/>
            <person name="Singh N.K."/>
            <person name="Messing J."/>
            <person name="Nelson A.B."/>
            <person name="Fuks G."/>
            <person name="Kavchok S."/>
            <person name="Keizer G."/>
            <person name="Linton E."/>
            <person name="Llaca V."/>
            <person name="Song R."/>
            <person name="Tanyolac B."/>
            <person name="Young S."/>
            <person name="Ho-Il K."/>
            <person name="Hahn J.H."/>
            <person name="Sangsakoo G."/>
            <person name="Vanavichit A."/>
            <person name="de Mattos Luiz.A.T."/>
            <person name="Zimmer P.D."/>
            <person name="Malone G."/>
            <person name="Dellagostin O."/>
            <person name="de Oliveira A.C."/>
            <person name="Bevan M."/>
            <person name="Bancroft I."/>
            <person name="Minx P."/>
            <person name="Cordum H."/>
            <person name="Wilson R."/>
            <person name="Cheng Z."/>
            <person name="Jin W."/>
            <person name="Jiang J."/>
            <person name="Leong S.A."/>
            <person name="Iwama H."/>
            <person name="Gojobori T."/>
            <person name="Itoh T."/>
            <person name="Niimura Y."/>
            <person name="Fujii Y."/>
            <person name="Habara T."/>
            <person name="Sakai H."/>
            <person name="Sato Y."/>
            <person name="Wilson G."/>
            <person name="Kumar K."/>
            <person name="McCouch S."/>
            <person name="Juretic N."/>
            <person name="Hoen D."/>
            <person name="Wright S."/>
            <person name="Bruskiewich R."/>
            <person name="Bureau T."/>
            <person name="Miyao A."/>
            <person name="Hirochika H."/>
            <person name="Nishikawa T."/>
            <person name="Kadowaki K."/>
            <person name="Sugiura M."/>
            <person name="Burr B."/>
            <person name="Sasaki T."/>
        </authorList>
    </citation>
    <scope>NUCLEOTIDE SEQUENCE [LARGE SCALE GENOMIC DNA]</scope>
    <source>
        <strain evidence="3">cv. Nipponbare</strain>
    </source>
</reference>
<feature type="region of interest" description="Disordered" evidence="1">
    <location>
        <begin position="38"/>
        <end position="57"/>
    </location>
</feature>
<dbReference type="AlphaFoldDB" id="A0A0P0V540"/>
<organism evidence="2 3">
    <name type="scientific">Oryza sativa subsp. japonica</name>
    <name type="common">Rice</name>
    <dbReference type="NCBI Taxonomy" id="39947"/>
    <lineage>
        <taxon>Eukaryota</taxon>
        <taxon>Viridiplantae</taxon>
        <taxon>Streptophyta</taxon>
        <taxon>Embryophyta</taxon>
        <taxon>Tracheophyta</taxon>
        <taxon>Spermatophyta</taxon>
        <taxon>Magnoliopsida</taxon>
        <taxon>Liliopsida</taxon>
        <taxon>Poales</taxon>
        <taxon>Poaceae</taxon>
        <taxon>BOP clade</taxon>
        <taxon>Oryzoideae</taxon>
        <taxon>Oryzeae</taxon>
        <taxon>Oryzinae</taxon>
        <taxon>Oryza</taxon>
        <taxon>Oryza sativa</taxon>
    </lineage>
</organism>
<proteinExistence type="predicted"/>
<reference evidence="2 3" key="3">
    <citation type="journal article" date="2013" name="Rice">
        <title>Improvement of the Oryza sativa Nipponbare reference genome using next generation sequence and optical map data.</title>
        <authorList>
            <person name="Kawahara Y."/>
            <person name="de la Bastide M."/>
            <person name="Hamilton J.P."/>
            <person name="Kanamori H."/>
            <person name="McCombie W.R."/>
            <person name="Ouyang S."/>
            <person name="Schwartz D.C."/>
            <person name="Tanaka T."/>
            <person name="Wu J."/>
            <person name="Zhou S."/>
            <person name="Childs K.L."/>
            <person name="Davidson R.M."/>
            <person name="Lin H."/>
            <person name="Quesada-Ocampo L."/>
            <person name="Vaillancourt B."/>
            <person name="Sakai H."/>
            <person name="Lee S.S."/>
            <person name="Kim J."/>
            <person name="Numa H."/>
            <person name="Itoh T."/>
            <person name="Buell C.R."/>
            <person name="Matsumoto T."/>
        </authorList>
    </citation>
    <scope>NUCLEOTIDE SEQUENCE [LARGE SCALE GENOMIC DNA]</scope>
    <source>
        <strain evidence="3">cv. Nipponbare</strain>
    </source>
</reference>
<evidence type="ECO:0000256" key="1">
    <source>
        <dbReference type="SAM" id="MobiDB-lite"/>
    </source>
</evidence>
<dbReference type="PaxDb" id="39947-A0A0P0V540"/>
<reference evidence="2 3" key="2">
    <citation type="journal article" date="2013" name="Plant Cell Physiol.">
        <title>Rice Annotation Project Database (RAP-DB): an integrative and interactive database for rice genomics.</title>
        <authorList>
            <person name="Sakai H."/>
            <person name="Lee S.S."/>
            <person name="Tanaka T."/>
            <person name="Numa H."/>
            <person name="Kim J."/>
            <person name="Kawahara Y."/>
            <person name="Wakimoto H."/>
            <person name="Yang C.C."/>
            <person name="Iwamoto M."/>
            <person name="Abe T."/>
            <person name="Yamada Y."/>
            <person name="Muto A."/>
            <person name="Inokuchi H."/>
            <person name="Ikemura T."/>
            <person name="Matsumoto T."/>
            <person name="Sasaki T."/>
            <person name="Itoh T."/>
        </authorList>
    </citation>
    <scope>NUCLEOTIDE SEQUENCE [LARGE SCALE GENOMIC DNA]</scope>
    <source>
        <strain evidence="3">cv. Nipponbare</strain>
    </source>
</reference>
<feature type="compositionally biased region" description="Polar residues" evidence="1">
    <location>
        <begin position="44"/>
        <end position="57"/>
    </location>
</feature>
<accession>A0A0P0V540</accession>
<feature type="non-terminal residue" evidence="2">
    <location>
        <position position="1"/>
    </location>
</feature>
<protein>
    <submittedName>
        <fullName evidence="2">Os01g0611050 protein</fullName>
    </submittedName>
</protein>
<name>A0A0P0V540_ORYSJ</name>
<dbReference type="Proteomes" id="UP000059680">
    <property type="component" value="Chromosome 1"/>
</dbReference>
<dbReference type="Gramene" id="Os01t0611050-00">
    <property type="protein sequence ID" value="Os01t0611050-00"/>
    <property type="gene ID" value="Os01g0611050"/>
</dbReference>
<dbReference type="InParanoid" id="A0A0P0V540"/>
<sequence>MDIVTIPESTKFLLTSCIPAVEADLAAVSEEIQGVDLHTDNTHAHTSSRTRQSNASSQRWLTRAAVADDDELEAGVVHRLLIRER</sequence>
<gene>
    <name evidence="2" type="ordered locus">Os01g0611050</name>
    <name evidence="2" type="ORF">OSNPB_010611050</name>
</gene>
<evidence type="ECO:0000313" key="2">
    <source>
        <dbReference type="EMBL" id="BAS73120.1"/>
    </source>
</evidence>